<evidence type="ECO:0000259" key="9">
    <source>
        <dbReference type="Pfam" id="PF02036"/>
    </source>
</evidence>
<evidence type="ECO:0000256" key="5">
    <source>
        <dbReference type="ARBA" id="ARBA00023002"/>
    </source>
</evidence>
<dbReference type="Pfam" id="PF00106">
    <property type="entry name" value="adh_short"/>
    <property type="match status" value="1"/>
</dbReference>
<feature type="domain" description="SCP2" evidence="9">
    <location>
        <begin position="315"/>
        <end position="403"/>
    </location>
</feature>
<keyword evidence="6" id="KW-0496">Mitochondrion</keyword>
<keyword evidence="4" id="KW-0521">NADP</keyword>
<evidence type="ECO:0000256" key="6">
    <source>
        <dbReference type="ARBA" id="ARBA00023128"/>
    </source>
</evidence>
<dbReference type="Pfam" id="PF02036">
    <property type="entry name" value="SCP2"/>
    <property type="match status" value="1"/>
</dbReference>
<evidence type="ECO:0000256" key="8">
    <source>
        <dbReference type="ARBA" id="ARBA00040243"/>
    </source>
</evidence>
<dbReference type="Gene3D" id="3.30.1050.10">
    <property type="entry name" value="SCP2 sterol-binding domain"/>
    <property type="match status" value="1"/>
</dbReference>
<evidence type="ECO:0000256" key="7">
    <source>
        <dbReference type="ARBA" id="ARBA00023140"/>
    </source>
</evidence>
<dbReference type="NCBIfam" id="NF006133">
    <property type="entry name" value="PRK08278.1"/>
    <property type="match status" value="1"/>
</dbReference>
<dbReference type="OrthoDB" id="5327538at2759"/>
<evidence type="ECO:0000256" key="1">
    <source>
        <dbReference type="ARBA" id="ARBA00004173"/>
    </source>
</evidence>
<dbReference type="PRINTS" id="PR00081">
    <property type="entry name" value="GDHRDH"/>
</dbReference>
<evidence type="ECO:0000256" key="3">
    <source>
        <dbReference type="ARBA" id="ARBA00006484"/>
    </source>
</evidence>
<dbReference type="GO" id="GO:0016491">
    <property type="term" value="F:oxidoreductase activity"/>
    <property type="evidence" value="ECO:0007669"/>
    <property type="project" value="UniProtKB-KW"/>
</dbReference>
<dbReference type="InterPro" id="IPR036527">
    <property type="entry name" value="SCP2_sterol-bd_dom_sf"/>
</dbReference>
<dbReference type="Gene3D" id="3.40.50.720">
    <property type="entry name" value="NAD(P)-binding Rossmann-like Domain"/>
    <property type="match status" value="1"/>
</dbReference>
<dbReference type="InterPro" id="IPR002347">
    <property type="entry name" value="SDR_fam"/>
</dbReference>
<name>A0A5N5SW97_9CRUS</name>
<comment type="caution">
    <text evidence="10">The sequence shown here is derived from an EMBL/GenBank/DDBJ whole genome shotgun (WGS) entry which is preliminary data.</text>
</comment>
<evidence type="ECO:0000313" key="11">
    <source>
        <dbReference type="Proteomes" id="UP000326759"/>
    </source>
</evidence>
<dbReference type="PANTHER" id="PTHR42808">
    <property type="entry name" value="HYDROXYSTEROID DEHYDROGENASE-LIKE PROTEIN 2"/>
    <property type="match status" value="1"/>
</dbReference>
<dbReference type="FunFam" id="3.40.50.720:FF:000301">
    <property type="entry name" value="Hydroxysteroid dehydrogenase like 2"/>
    <property type="match status" value="1"/>
</dbReference>
<reference evidence="10 11" key="1">
    <citation type="journal article" date="2019" name="PLoS Biol.">
        <title>Sex chromosomes control vertical transmission of feminizing Wolbachia symbionts in an isopod.</title>
        <authorList>
            <person name="Becking T."/>
            <person name="Chebbi M.A."/>
            <person name="Giraud I."/>
            <person name="Moumen B."/>
            <person name="Laverre T."/>
            <person name="Caubet Y."/>
            <person name="Peccoud J."/>
            <person name="Gilbert C."/>
            <person name="Cordaux R."/>
        </authorList>
    </citation>
    <scope>NUCLEOTIDE SEQUENCE [LARGE SCALE GENOMIC DNA]</scope>
    <source>
        <strain evidence="10">ANa2</strain>
        <tissue evidence="10">Whole body excluding digestive tract and cuticle</tissue>
    </source>
</reference>
<comment type="similarity">
    <text evidence="3">Belongs to the short-chain dehydrogenases/reductases (SDR) family.</text>
</comment>
<comment type="subcellular location">
    <subcellularLocation>
        <location evidence="1">Mitochondrion</location>
    </subcellularLocation>
    <subcellularLocation>
        <location evidence="2">Peroxisome</location>
    </subcellularLocation>
</comment>
<dbReference type="PANTHER" id="PTHR42808:SF3">
    <property type="entry name" value="HYDROXYSTEROID DEHYDROGENASE-LIKE PROTEIN 2"/>
    <property type="match status" value="1"/>
</dbReference>
<dbReference type="AlphaFoldDB" id="A0A5N5SW97"/>
<keyword evidence="7" id="KW-0576">Peroxisome</keyword>
<dbReference type="CDD" id="cd09762">
    <property type="entry name" value="HSDL2_SDR_c"/>
    <property type="match status" value="1"/>
</dbReference>
<protein>
    <recommendedName>
        <fullName evidence="8">Hydroxysteroid dehydrogenase-like protein 2</fullName>
    </recommendedName>
</protein>
<proteinExistence type="inferred from homology"/>
<evidence type="ECO:0000256" key="4">
    <source>
        <dbReference type="ARBA" id="ARBA00022857"/>
    </source>
</evidence>
<evidence type="ECO:0000313" key="10">
    <source>
        <dbReference type="EMBL" id="KAB7498493.1"/>
    </source>
</evidence>
<gene>
    <name evidence="10" type="primary">hsdl2</name>
    <name evidence="10" type="ORF">Anas_07766</name>
</gene>
<dbReference type="InterPro" id="IPR003033">
    <property type="entry name" value="SCP2_sterol-bd_dom"/>
</dbReference>
<dbReference type="SUPFAM" id="SSF51735">
    <property type="entry name" value="NAD(P)-binding Rossmann-fold domains"/>
    <property type="match status" value="1"/>
</dbReference>
<sequence>MIQNSGKLKGLTLFITGASRGIGKAIALKAAKDGANIAIAAKTAEPHPKLPGTIFTAAKEIESVGGKALPCVVDVRDEASINEAVNKTVQTFGGIDVVVNNASAISLTGTIDTPMKKYDLMHQINTRGTYLTSKLCIPHLMKSKNPHILNLSPPLNLNPLWFKNHVAYTMAKYGMSMCVLGMAEEFKSHKIAVNALWPRTAIITAAMEMLGGEGVSSQCRKPEIMADAAYAILTKDSASFTGNFVVDDDLLRKEGVTNFDSYAVEPGKDLLPDFFLEDVDESRMAAFTGGQQSSGSSGGGGQLDQVFATLGKMINPDIVQSTKAVYLFEVSGNEEGTWFIDLKGEGSCGKGNSPTEPDVTLSLTSENLLKMFQGSLKPTTAFMTGKLKISGDMGKAMKLEKLMGALKSKL</sequence>
<dbReference type="GO" id="GO:0005739">
    <property type="term" value="C:mitochondrion"/>
    <property type="evidence" value="ECO:0007669"/>
    <property type="project" value="UniProtKB-SubCell"/>
</dbReference>
<dbReference type="EMBL" id="SEYY01019242">
    <property type="protein sequence ID" value="KAB7498493.1"/>
    <property type="molecule type" value="Genomic_DNA"/>
</dbReference>
<dbReference type="GO" id="GO:0005777">
    <property type="term" value="C:peroxisome"/>
    <property type="evidence" value="ECO:0007669"/>
    <property type="project" value="UniProtKB-SubCell"/>
</dbReference>
<keyword evidence="11" id="KW-1185">Reference proteome</keyword>
<dbReference type="InterPro" id="IPR036291">
    <property type="entry name" value="NAD(P)-bd_dom_sf"/>
</dbReference>
<keyword evidence="5" id="KW-0560">Oxidoreductase</keyword>
<accession>A0A5N5SW97</accession>
<dbReference type="SUPFAM" id="SSF55718">
    <property type="entry name" value="SCP-like"/>
    <property type="match status" value="1"/>
</dbReference>
<dbReference type="Proteomes" id="UP000326759">
    <property type="component" value="Unassembled WGS sequence"/>
</dbReference>
<dbReference type="InterPro" id="IPR051935">
    <property type="entry name" value="HSDL2"/>
</dbReference>
<organism evidence="10 11">
    <name type="scientific">Armadillidium nasatum</name>
    <dbReference type="NCBI Taxonomy" id="96803"/>
    <lineage>
        <taxon>Eukaryota</taxon>
        <taxon>Metazoa</taxon>
        <taxon>Ecdysozoa</taxon>
        <taxon>Arthropoda</taxon>
        <taxon>Crustacea</taxon>
        <taxon>Multicrustacea</taxon>
        <taxon>Malacostraca</taxon>
        <taxon>Eumalacostraca</taxon>
        <taxon>Peracarida</taxon>
        <taxon>Isopoda</taxon>
        <taxon>Oniscidea</taxon>
        <taxon>Crinocheta</taxon>
        <taxon>Armadillidiidae</taxon>
        <taxon>Armadillidium</taxon>
    </lineage>
</organism>
<evidence type="ECO:0000256" key="2">
    <source>
        <dbReference type="ARBA" id="ARBA00004275"/>
    </source>
</evidence>